<reference evidence="4" key="1">
    <citation type="journal article" date="2014" name="Int. J. Syst. Evol. Microbiol.">
        <title>Complete genome sequence of Corynebacterium casei LMG S-19264T (=DSM 44701T), isolated from a smear-ripened cheese.</title>
        <authorList>
            <consortium name="US DOE Joint Genome Institute (JGI-PGF)"/>
            <person name="Walter F."/>
            <person name="Albersmeier A."/>
            <person name="Kalinowski J."/>
            <person name="Ruckert C."/>
        </authorList>
    </citation>
    <scope>NUCLEOTIDE SEQUENCE</scope>
    <source>
        <strain evidence="4">CGMCC 1.15360</strain>
    </source>
</reference>
<organism evidence="4 5">
    <name type="scientific">Croceicoccus mobilis</name>
    <dbReference type="NCBI Taxonomy" id="1703339"/>
    <lineage>
        <taxon>Bacteria</taxon>
        <taxon>Pseudomonadati</taxon>
        <taxon>Pseudomonadota</taxon>
        <taxon>Alphaproteobacteria</taxon>
        <taxon>Sphingomonadales</taxon>
        <taxon>Erythrobacteraceae</taxon>
        <taxon>Croceicoccus</taxon>
    </lineage>
</organism>
<dbReference type="InterPro" id="IPR029025">
    <property type="entry name" value="T3SS_substrate_exporter_C"/>
</dbReference>
<dbReference type="Gene3D" id="3.40.1690.10">
    <property type="entry name" value="secretion proteins EscU"/>
    <property type="match status" value="1"/>
</dbReference>
<keyword evidence="3" id="KW-0812">Transmembrane</keyword>
<evidence type="ECO:0000256" key="3">
    <source>
        <dbReference type="SAM" id="Phobius"/>
    </source>
</evidence>
<dbReference type="RefSeq" id="WP_066775070.1">
    <property type="nucleotide sequence ID" value="NZ_BMIP01000002.1"/>
</dbReference>
<keyword evidence="5" id="KW-1185">Reference proteome</keyword>
<dbReference type="Pfam" id="PF01312">
    <property type="entry name" value="Bac_export_2"/>
    <property type="match status" value="1"/>
</dbReference>
<dbReference type="PRINTS" id="PR00950">
    <property type="entry name" value="TYPE3IMSPROT"/>
</dbReference>
<feature type="transmembrane region" description="Helical" evidence="3">
    <location>
        <begin position="93"/>
        <end position="123"/>
    </location>
</feature>
<keyword evidence="4" id="KW-0282">Flagellum</keyword>
<evidence type="ECO:0000313" key="5">
    <source>
        <dbReference type="Proteomes" id="UP000612349"/>
    </source>
</evidence>
<dbReference type="EMBL" id="BMIP01000002">
    <property type="protein sequence ID" value="GGD64207.1"/>
    <property type="molecule type" value="Genomic_DNA"/>
</dbReference>
<feature type="transmembrane region" description="Helical" evidence="3">
    <location>
        <begin position="184"/>
        <end position="211"/>
    </location>
</feature>
<feature type="compositionally biased region" description="Basic and acidic residues" evidence="2">
    <location>
        <begin position="15"/>
        <end position="24"/>
    </location>
</feature>
<evidence type="ECO:0000256" key="2">
    <source>
        <dbReference type="SAM" id="MobiDB-lite"/>
    </source>
</evidence>
<keyword evidence="3" id="KW-0472">Membrane</keyword>
<dbReference type="SUPFAM" id="SSF160544">
    <property type="entry name" value="EscU C-terminal domain-like"/>
    <property type="match status" value="1"/>
</dbReference>
<dbReference type="PANTHER" id="PTHR30531:SF12">
    <property type="entry name" value="FLAGELLAR BIOSYNTHETIC PROTEIN FLHB"/>
    <property type="match status" value="1"/>
</dbReference>
<gene>
    <name evidence="4" type="primary">flhB</name>
    <name evidence="4" type="ORF">GCM10010990_12110</name>
</gene>
<dbReference type="GO" id="GO:0009306">
    <property type="term" value="P:protein secretion"/>
    <property type="evidence" value="ECO:0007669"/>
    <property type="project" value="InterPro"/>
</dbReference>
<dbReference type="PANTHER" id="PTHR30531">
    <property type="entry name" value="FLAGELLAR BIOSYNTHETIC PROTEIN FLHB"/>
    <property type="match status" value="1"/>
</dbReference>
<dbReference type="GO" id="GO:0005886">
    <property type="term" value="C:plasma membrane"/>
    <property type="evidence" value="ECO:0007669"/>
    <property type="project" value="TreeGrafter"/>
</dbReference>
<dbReference type="InterPro" id="IPR006135">
    <property type="entry name" value="T3SS_substrate_exporter"/>
</dbReference>
<keyword evidence="4" id="KW-0969">Cilium</keyword>
<feature type="transmembrane region" description="Helical" evidence="3">
    <location>
        <begin position="34"/>
        <end position="55"/>
    </location>
</feature>
<protein>
    <submittedName>
        <fullName evidence="4">Flagellar biosynthesis protein FlhB</fullName>
    </submittedName>
</protein>
<comment type="caution">
    <text evidence="4">The sequence shown here is derived from an EMBL/GenBank/DDBJ whole genome shotgun (WGS) entry which is preliminary data.</text>
</comment>
<feature type="transmembrane region" description="Helical" evidence="3">
    <location>
        <begin position="143"/>
        <end position="164"/>
    </location>
</feature>
<reference evidence="4" key="2">
    <citation type="submission" date="2020-09" db="EMBL/GenBank/DDBJ databases">
        <authorList>
            <person name="Sun Q."/>
            <person name="Zhou Y."/>
        </authorList>
    </citation>
    <scope>NUCLEOTIDE SEQUENCE</scope>
    <source>
        <strain evidence="4">CGMCC 1.15360</strain>
    </source>
</reference>
<dbReference type="AlphaFoldDB" id="A0A916YWD0"/>
<keyword evidence="4" id="KW-0966">Cell projection</keyword>
<evidence type="ECO:0000313" key="4">
    <source>
        <dbReference type="EMBL" id="GGD64207.1"/>
    </source>
</evidence>
<comment type="similarity">
    <text evidence="1">Belongs to the type III secretion exporter family.</text>
</comment>
<dbReference type="OrthoDB" id="9807950at2"/>
<feature type="region of interest" description="Disordered" evidence="2">
    <location>
        <begin position="1"/>
        <end position="24"/>
    </location>
</feature>
<sequence>MSAQSDSGEKTLAPTDKRKQDAAKNGDVLRSKELATASAILLGAGWMALGGGWVWDRLTGAMRHGLMWDRADLDAFTPERVLLPMLGAALPPVLVLGALMMAGALISQLGFGTGVWVGGNLAFKGSRINPLSGLKRMFGMNGLIEMGKGLAKVALLAAIAWVWGKDRIMGFAALGRGNMGQQLGYGWDAIVTLLFALGAGLLLIALVDVPIQMFRRNKRLMMSHQDMRDEHKQSEGSPENKAAIRDRQRRMAAGALVPAMKEAQFVITNPSHFAVALVYDPDRAHAPILLAKGRDDKALAMRELAAEYEVPVLEYPPLARALYFTTQERQVIRHELYAAVAAVLGFVLSLKRGESPVAPSVNLPVTMHFDADGRAEIKPE</sequence>
<accession>A0A916YWD0</accession>
<proteinExistence type="inferred from homology"/>
<dbReference type="Proteomes" id="UP000612349">
    <property type="component" value="Unassembled WGS sequence"/>
</dbReference>
<name>A0A916YWD0_9SPHN</name>
<evidence type="ECO:0000256" key="1">
    <source>
        <dbReference type="ARBA" id="ARBA00010690"/>
    </source>
</evidence>
<keyword evidence="3" id="KW-1133">Transmembrane helix</keyword>